<keyword evidence="1" id="KW-0472">Membrane</keyword>
<evidence type="ECO:0000313" key="2">
    <source>
        <dbReference type="EMBL" id="GIF59261.1"/>
    </source>
</evidence>
<gene>
    <name evidence="2" type="ORF">Air01nite_53560</name>
</gene>
<dbReference type="Proteomes" id="UP000624325">
    <property type="component" value="Unassembled WGS sequence"/>
</dbReference>
<sequence>MNGMSARVYRHDHTAHIRHRLAQLAIHGAVGLFVAFCAAGVLAFLNIQADDGPGWLIGLTWYAVGAIAVLALLTLGVALVGWLVYRRRRAQLDAAGAEVIGELYARMANRRRNGSQ</sequence>
<keyword evidence="3" id="KW-1185">Reference proteome</keyword>
<organism evidence="2 3">
    <name type="scientific">Asanoa iriomotensis</name>
    <dbReference type="NCBI Taxonomy" id="234613"/>
    <lineage>
        <taxon>Bacteria</taxon>
        <taxon>Bacillati</taxon>
        <taxon>Actinomycetota</taxon>
        <taxon>Actinomycetes</taxon>
        <taxon>Micromonosporales</taxon>
        <taxon>Micromonosporaceae</taxon>
        <taxon>Asanoa</taxon>
    </lineage>
</organism>
<feature type="transmembrane region" description="Helical" evidence="1">
    <location>
        <begin position="59"/>
        <end position="85"/>
    </location>
</feature>
<evidence type="ECO:0000313" key="3">
    <source>
        <dbReference type="Proteomes" id="UP000624325"/>
    </source>
</evidence>
<keyword evidence="1" id="KW-1133">Transmembrane helix</keyword>
<evidence type="ECO:0000256" key="1">
    <source>
        <dbReference type="SAM" id="Phobius"/>
    </source>
</evidence>
<reference evidence="2 3" key="1">
    <citation type="submission" date="2021-01" db="EMBL/GenBank/DDBJ databases">
        <title>Whole genome shotgun sequence of Asanoa iriomotensis NBRC 100142.</title>
        <authorList>
            <person name="Komaki H."/>
            <person name="Tamura T."/>
        </authorList>
    </citation>
    <scope>NUCLEOTIDE SEQUENCE [LARGE SCALE GENOMIC DNA]</scope>
    <source>
        <strain evidence="2 3">NBRC 100142</strain>
    </source>
</reference>
<dbReference type="EMBL" id="BONC01000044">
    <property type="protein sequence ID" value="GIF59261.1"/>
    <property type="molecule type" value="Genomic_DNA"/>
</dbReference>
<accession>A0ABQ4C9Y1</accession>
<comment type="caution">
    <text evidence="2">The sequence shown here is derived from an EMBL/GenBank/DDBJ whole genome shotgun (WGS) entry which is preliminary data.</text>
</comment>
<protein>
    <submittedName>
        <fullName evidence="2">Uncharacterized protein</fullName>
    </submittedName>
</protein>
<keyword evidence="1" id="KW-0812">Transmembrane</keyword>
<name>A0ABQ4C9Y1_9ACTN</name>
<feature type="transmembrane region" description="Helical" evidence="1">
    <location>
        <begin position="21"/>
        <end position="47"/>
    </location>
</feature>
<proteinExistence type="predicted"/>